<dbReference type="EMBL" id="QCYY01002711">
    <property type="protein sequence ID" value="ROT68181.1"/>
    <property type="molecule type" value="Genomic_DNA"/>
</dbReference>
<dbReference type="InterPro" id="IPR036259">
    <property type="entry name" value="MFS_trans_sf"/>
</dbReference>
<evidence type="ECO:0008006" key="10">
    <source>
        <dbReference type="Google" id="ProtNLM"/>
    </source>
</evidence>
<accession>A0A423SVF5</accession>
<feature type="transmembrane region" description="Helical" evidence="7">
    <location>
        <begin position="266"/>
        <end position="283"/>
    </location>
</feature>
<keyword evidence="3 7" id="KW-0812">Transmembrane</keyword>
<dbReference type="InterPro" id="IPR051951">
    <property type="entry name" value="UNC-93_regulatory"/>
</dbReference>
<sequence length="477" mass="52397">MELGGGVQNPSFVGDNGASQESTQVGQGQGGRSVEGGSHPEATPRRGLTKEEKQTKLAITKNLLLISLAFTFQFTSYNSNINLQSSLNKTHGTAGMTALYIGMILSCSFLPSLAINKLKEKHTIVLCMLCFLPYMAVQVYPEVYLLVPSAFLLGLAAGPLWSAKCTYLTKGGTKYADILKEESKLTINRFFGIFFLFFQSTQVWGNVISSTVLSVGIEEEHKTAEDLIACGYHFCPWDKHADTTNTNTSAGTKEGIPQWQRYTMSGIYLGFVVLSALIVLVFVDPLESFDKGQRVEVNNKQLIVNTFNHVRHPYQLLIIPLTIWSGVEQEFLSADYTAAYVSCGLGVHMVGGTIICYGICDMLCSWGFTPLVRKLGRVPVFSFGAAVNLGVIITLRFWTPRPDDLVLFHMGGGGMDVYPPSHPHRPPSPTLPHPRIPTLNPHRIPTLPPLPPPPPPRIPTLNPPPPHPPHTHPQPRI</sequence>
<name>A0A423SVF5_PENVA</name>
<dbReference type="OrthoDB" id="78663at2759"/>
<dbReference type="Proteomes" id="UP000283509">
    <property type="component" value="Unassembled WGS sequence"/>
</dbReference>
<reference evidence="8 9" key="2">
    <citation type="submission" date="2019-01" db="EMBL/GenBank/DDBJ databases">
        <title>The decoding of complex shrimp genome reveals the adaptation for benthos swimmer, frequently molting mechanism and breeding impact on genome.</title>
        <authorList>
            <person name="Sun Y."/>
            <person name="Gao Y."/>
            <person name="Yu Y."/>
        </authorList>
    </citation>
    <scope>NUCLEOTIDE SEQUENCE [LARGE SCALE GENOMIC DNA]</scope>
    <source>
        <tissue evidence="8">Muscle</tissue>
    </source>
</reference>
<feature type="transmembrane region" description="Helical" evidence="7">
    <location>
        <begin position="58"/>
        <end position="77"/>
    </location>
</feature>
<gene>
    <name evidence="8" type="ORF">C7M84_013718</name>
</gene>
<feature type="compositionally biased region" description="Low complexity" evidence="6">
    <location>
        <begin position="436"/>
        <end position="445"/>
    </location>
</feature>
<keyword evidence="4 7" id="KW-1133">Transmembrane helix</keyword>
<dbReference type="SUPFAM" id="SSF103473">
    <property type="entry name" value="MFS general substrate transporter"/>
    <property type="match status" value="1"/>
</dbReference>
<dbReference type="GO" id="GO:0015459">
    <property type="term" value="F:potassium channel regulator activity"/>
    <property type="evidence" value="ECO:0007669"/>
    <property type="project" value="TreeGrafter"/>
</dbReference>
<comment type="caution">
    <text evidence="8">The sequence shown here is derived from an EMBL/GenBank/DDBJ whole genome shotgun (WGS) entry which is preliminary data.</text>
</comment>
<proteinExistence type="inferred from homology"/>
<dbReference type="InterPro" id="IPR010291">
    <property type="entry name" value="Ion_channel_UNC-93"/>
</dbReference>
<dbReference type="PANTHER" id="PTHR19444">
    <property type="entry name" value="UNC-93 RELATED"/>
    <property type="match status" value="1"/>
</dbReference>
<dbReference type="GO" id="GO:0055120">
    <property type="term" value="C:striated muscle dense body"/>
    <property type="evidence" value="ECO:0007669"/>
    <property type="project" value="TreeGrafter"/>
</dbReference>
<dbReference type="GO" id="GO:0005886">
    <property type="term" value="C:plasma membrane"/>
    <property type="evidence" value="ECO:0007669"/>
    <property type="project" value="TreeGrafter"/>
</dbReference>
<feature type="transmembrane region" description="Helical" evidence="7">
    <location>
        <begin position="338"/>
        <end position="360"/>
    </location>
</feature>
<feature type="transmembrane region" description="Helical" evidence="7">
    <location>
        <begin position="143"/>
        <end position="161"/>
    </location>
</feature>
<keyword evidence="9" id="KW-1185">Reference proteome</keyword>
<evidence type="ECO:0000256" key="5">
    <source>
        <dbReference type="ARBA" id="ARBA00023136"/>
    </source>
</evidence>
<feature type="compositionally biased region" description="Pro residues" evidence="6">
    <location>
        <begin position="446"/>
        <end position="468"/>
    </location>
</feature>
<dbReference type="Pfam" id="PF05978">
    <property type="entry name" value="UNC-93"/>
    <property type="match status" value="1"/>
</dbReference>
<feature type="region of interest" description="Disordered" evidence="6">
    <location>
        <begin position="418"/>
        <end position="477"/>
    </location>
</feature>
<feature type="transmembrane region" description="Helical" evidence="7">
    <location>
        <begin position="97"/>
        <end position="115"/>
    </location>
</feature>
<dbReference type="GO" id="GO:0006937">
    <property type="term" value="P:regulation of muscle contraction"/>
    <property type="evidence" value="ECO:0007669"/>
    <property type="project" value="TreeGrafter"/>
</dbReference>
<evidence type="ECO:0000256" key="2">
    <source>
        <dbReference type="ARBA" id="ARBA00009172"/>
    </source>
</evidence>
<evidence type="ECO:0000256" key="4">
    <source>
        <dbReference type="ARBA" id="ARBA00022989"/>
    </source>
</evidence>
<evidence type="ECO:0000313" key="9">
    <source>
        <dbReference type="Proteomes" id="UP000283509"/>
    </source>
</evidence>
<feature type="transmembrane region" description="Helical" evidence="7">
    <location>
        <begin position="122"/>
        <end position="137"/>
    </location>
</feature>
<dbReference type="AlphaFoldDB" id="A0A423SVF5"/>
<evidence type="ECO:0000256" key="1">
    <source>
        <dbReference type="ARBA" id="ARBA00004141"/>
    </source>
</evidence>
<comment type="subcellular location">
    <subcellularLocation>
        <location evidence="1">Membrane</location>
        <topology evidence="1">Multi-pass membrane protein</topology>
    </subcellularLocation>
</comment>
<evidence type="ECO:0000256" key="7">
    <source>
        <dbReference type="SAM" id="Phobius"/>
    </source>
</evidence>
<protein>
    <recommendedName>
        <fullName evidence="10">UNC93-like protein</fullName>
    </recommendedName>
</protein>
<feature type="compositionally biased region" description="Pro residues" evidence="6">
    <location>
        <begin position="426"/>
        <end position="435"/>
    </location>
</feature>
<dbReference type="GO" id="GO:0043266">
    <property type="term" value="P:regulation of potassium ion transport"/>
    <property type="evidence" value="ECO:0007669"/>
    <property type="project" value="TreeGrafter"/>
</dbReference>
<feature type="region of interest" description="Disordered" evidence="6">
    <location>
        <begin position="1"/>
        <end position="51"/>
    </location>
</feature>
<feature type="transmembrane region" description="Helical" evidence="7">
    <location>
        <begin position="380"/>
        <end position="398"/>
    </location>
</feature>
<evidence type="ECO:0000313" key="8">
    <source>
        <dbReference type="EMBL" id="ROT68181.1"/>
    </source>
</evidence>
<dbReference type="PANTHER" id="PTHR19444:SF13">
    <property type="entry name" value="PROTEIN UNC-93 HOMOLOG A"/>
    <property type="match status" value="1"/>
</dbReference>
<keyword evidence="5 7" id="KW-0472">Membrane</keyword>
<evidence type="ECO:0000256" key="6">
    <source>
        <dbReference type="SAM" id="MobiDB-lite"/>
    </source>
</evidence>
<organism evidence="8 9">
    <name type="scientific">Penaeus vannamei</name>
    <name type="common">Whiteleg shrimp</name>
    <name type="synonym">Litopenaeus vannamei</name>
    <dbReference type="NCBI Taxonomy" id="6689"/>
    <lineage>
        <taxon>Eukaryota</taxon>
        <taxon>Metazoa</taxon>
        <taxon>Ecdysozoa</taxon>
        <taxon>Arthropoda</taxon>
        <taxon>Crustacea</taxon>
        <taxon>Multicrustacea</taxon>
        <taxon>Malacostraca</taxon>
        <taxon>Eumalacostraca</taxon>
        <taxon>Eucarida</taxon>
        <taxon>Decapoda</taxon>
        <taxon>Dendrobranchiata</taxon>
        <taxon>Penaeoidea</taxon>
        <taxon>Penaeidae</taxon>
        <taxon>Penaeus</taxon>
    </lineage>
</organism>
<reference evidence="8 9" key="1">
    <citation type="submission" date="2018-04" db="EMBL/GenBank/DDBJ databases">
        <authorList>
            <person name="Zhang X."/>
            <person name="Yuan J."/>
            <person name="Li F."/>
            <person name="Xiang J."/>
        </authorList>
    </citation>
    <scope>NUCLEOTIDE SEQUENCE [LARGE SCALE GENOMIC DNA]</scope>
    <source>
        <tissue evidence="8">Muscle</tissue>
    </source>
</reference>
<evidence type="ECO:0000256" key="3">
    <source>
        <dbReference type="ARBA" id="ARBA00022692"/>
    </source>
</evidence>
<comment type="similarity">
    <text evidence="2">Belongs to the unc-93 family.</text>
</comment>
<feature type="compositionally biased region" description="Basic and acidic residues" evidence="6">
    <location>
        <begin position="42"/>
        <end position="51"/>
    </location>
</feature>